<organism evidence="2 3">
    <name type="scientific">Elysia marginata</name>
    <dbReference type="NCBI Taxonomy" id="1093978"/>
    <lineage>
        <taxon>Eukaryota</taxon>
        <taxon>Metazoa</taxon>
        <taxon>Spiralia</taxon>
        <taxon>Lophotrochozoa</taxon>
        <taxon>Mollusca</taxon>
        <taxon>Gastropoda</taxon>
        <taxon>Heterobranchia</taxon>
        <taxon>Euthyneura</taxon>
        <taxon>Panpulmonata</taxon>
        <taxon>Sacoglossa</taxon>
        <taxon>Placobranchoidea</taxon>
        <taxon>Plakobranchidae</taxon>
        <taxon>Elysia</taxon>
    </lineage>
</organism>
<dbReference type="EMBL" id="BMAT01009483">
    <property type="protein sequence ID" value="GFS07065.1"/>
    <property type="molecule type" value="Genomic_DNA"/>
</dbReference>
<sequence length="92" mass="10412">MRVRVYANKESSSGWTERKSSDSEHCPCATVVQRTDTLASVYFMSCMRRSLAINLFTTNTVEPEPTETSEICSVLLPSSRGLESPFVERREM</sequence>
<feature type="region of interest" description="Disordered" evidence="1">
    <location>
        <begin position="1"/>
        <end position="22"/>
    </location>
</feature>
<accession>A0AAV4IAJ1</accession>
<comment type="caution">
    <text evidence="2">The sequence shown here is derived from an EMBL/GenBank/DDBJ whole genome shotgun (WGS) entry which is preliminary data.</text>
</comment>
<reference evidence="2 3" key="1">
    <citation type="journal article" date="2021" name="Elife">
        <title>Chloroplast acquisition without the gene transfer in kleptoplastic sea slugs, Plakobranchus ocellatus.</title>
        <authorList>
            <person name="Maeda T."/>
            <person name="Takahashi S."/>
            <person name="Yoshida T."/>
            <person name="Shimamura S."/>
            <person name="Takaki Y."/>
            <person name="Nagai Y."/>
            <person name="Toyoda A."/>
            <person name="Suzuki Y."/>
            <person name="Arimoto A."/>
            <person name="Ishii H."/>
            <person name="Satoh N."/>
            <person name="Nishiyama T."/>
            <person name="Hasebe M."/>
            <person name="Maruyama T."/>
            <person name="Minagawa J."/>
            <person name="Obokata J."/>
            <person name="Shigenobu S."/>
        </authorList>
    </citation>
    <scope>NUCLEOTIDE SEQUENCE [LARGE SCALE GENOMIC DNA]</scope>
</reference>
<evidence type="ECO:0000313" key="2">
    <source>
        <dbReference type="EMBL" id="GFS07065.1"/>
    </source>
</evidence>
<evidence type="ECO:0000256" key="1">
    <source>
        <dbReference type="SAM" id="MobiDB-lite"/>
    </source>
</evidence>
<dbReference type="AlphaFoldDB" id="A0AAV4IAJ1"/>
<gene>
    <name evidence="2" type="ORF">ElyMa_004721400</name>
</gene>
<protein>
    <submittedName>
        <fullName evidence="2">Uncharacterized protein</fullName>
    </submittedName>
</protein>
<proteinExistence type="predicted"/>
<keyword evidence="3" id="KW-1185">Reference proteome</keyword>
<evidence type="ECO:0000313" key="3">
    <source>
        <dbReference type="Proteomes" id="UP000762676"/>
    </source>
</evidence>
<dbReference type="Proteomes" id="UP000762676">
    <property type="component" value="Unassembled WGS sequence"/>
</dbReference>
<name>A0AAV4IAJ1_9GAST</name>